<dbReference type="Proteomes" id="UP000724149">
    <property type="component" value="Unassembled WGS sequence"/>
</dbReference>
<dbReference type="InterPro" id="IPR038726">
    <property type="entry name" value="PDDEXK_AddAB-type"/>
</dbReference>
<dbReference type="InterPro" id="IPR014017">
    <property type="entry name" value="DNA_helicase_UvrD-like_C"/>
</dbReference>
<dbReference type="PROSITE" id="PS51217">
    <property type="entry name" value="UVRD_HELICASE_CTER"/>
    <property type="match status" value="1"/>
</dbReference>
<feature type="coiled-coil region" evidence="15">
    <location>
        <begin position="296"/>
        <end position="323"/>
    </location>
</feature>
<comment type="catalytic activity">
    <reaction evidence="11">
        <text>Couples ATP hydrolysis with the unwinding of duplex DNA by translocating in the 3'-5' direction.</text>
        <dbReference type="EC" id="5.6.2.4"/>
    </reaction>
</comment>
<evidence type="ECO:0000256" key="1">
    <source>
        <dbReference type="ARBA" id="ARBA00022722"/>
    </source>
</evidence>
<keyword evidence="15" id="KW-0175">Coiled coil</keyword>
<dbReference type="Pfam" id="PF00580">
    <property type="entry name" value="UvrD-helicase"/>
    <property type="match status" value="1"/>
</dbReference>
<dbReference type="CDD" id="cd17932">
    <property type="entry name" value="DEXQc_UvrD"/>
    <property type="match status" value="1"/>
</dbReference>
<keyword evidence="4 14" id="KW-0378">Hydrolase</keyword>
<evidence type="ECO:0000256" key="3">
    <source>
        <dbReference type="ARBA" id="ARBA00022763"/>
    </source>
</evidence>
<dbReference type="GO" id="GO:0004386">
    <property type="term" value="F:helicase activity"/>
    <property type="evidence" value="ECO:0007669"/>
    <property type="project" value="UniProtKB-KW"/>
</dbReference>
<proteinExistence type="predicted"/>
<evidence type="ECO:0000256" key="10">
    <source>
        <dbReference type="ARBA" id="ARBA00023235"/>
    </source>
</evidence>
<dbReference type="Pfam" id="PF12705">
    <property type="entry name" value="PDDEXK_1"/>
    <property type="match status" value="1"/>
</dbReference>
<organism evidence="18 19">
    <name type="scientific">Hydrogenoanaerobacterium saccharovorans</name>
    <dbReference type="NCBI Taxonomy" id="474960"/>
    <lineage>
        <taxon>Bacteria</taxon>
        <taxon>Bacillati</taxon>
        <taxon>Bacillota</taxon>
        <taxon>Clostridia</taxon>
        <taxon>Eubacteriales</taxon>
        <taxon>Oscillospiraceae</taxon>
        <taxon>Hydrogenoanaerobacterium</taxon>
    </lineage>
</organism>
<dbReference type="EC" id="5.6.2.4" evidence="12"/>
<evidence type="ECO:0000256" key="5">
    <source>
        <dbReference type="ARBA" id="ARBA00022806"/>
    </source>
</evidence>
<dbReference type="InterPro" id="IPR027417">
    <property type="entry name" value="P-loop_NTPase"/>
</dbReference>
<keyword evidence="9" id="KW-0234">DNA repair</keyword>
<evidence type="ECO:0000256" key="8">
    <source>
        <dbReference type="ARBA" id="ARBA00023125"/>
    </source>
</evidence>
<keyword evidence="7 14" id="KW-0067">ATP-binding</keyword>
<dbReference type="SUPFAM" id="SSF52980">
    <property type="entry name" value="Restriction endonuclease-like"/>
    <property type="match status" value="1"/>
</dbReference>
<dbReference type="Pfam" id="PF13361">
    <property type="entry name" value="UvrD_C"/>
    <property type="match status" value="1"/>
</dbReference>
<name>A0ABS2GKU0_9FIRM</name>
<keyword evidence="10" id="KW-0413">Isomerase</keyword>
<dbReference type="EMBL" id="JACSNR010000001">
    <property type="protein sequence ID" value="MBM6922324.1"/>
    <property type="molecule type" value="Genomic_DNA"/>
</dbReference>
<keyword evidence="1" id="KW-0540">Nuclease</keyword>
<dbReference type="InterPro" id="IPR014152">
    <property type="entry name" value="AddA"/>
</dbReference>
<dbReference type="PANTHER" id="PTHR11070:SF48">
    <property type="entry name" value="ATP-DEPENDENT HELICASE_NUCLEASE SUBUNIT A"/>
    <property type="match status" value="1"/>
</dbReference>
<evidence type="ECO:0000256" key="2">
    <source>
        <dbReference type="ARBA" id="ARBA00022741"/>
    </source>
</evidence>
<evidence type="ECO:0000256" key="9">
    <source>
        <dbReference type="ARBA" id="ARBA00023204"/>
    </source>
</evidence>
<dbReference type="InterPro" id="IPR011604">
    <property type="entry name" value="PDDEXK-like_dom_sf"/>
</dbReference>
<evidence type="ECO:0000256" key="7">
    <source>
        <dbReference type="ARBA" id="ARBA00022840"/>
    </source>
</evidence>
<feature type="domain" description="UvrD-like helicase C-terminal" evidence="17">
    <location>
        <begin position="475"/>
        <end position="775"/>
    </location>
</feature>
<evidence type="ECO:0000313" key="18">
    <source>
        <dbReference type="EMBL" id="MBM6922324.1"/>
    </source>
</evidence>
<dbReference type="SUPFAM" id="SSF52540">
    <property type="entry name" value="P-loop containing nucleoside triphosphate hydrolases"/>
    <property type="match status" value="1"/>
</dbReference>
<dbReference type="NCBIfam" id="TIGR02785">
    <property type="entry name" value="addA_Gpos"/>
    <property type="match status" value="1"/>
</dbReference>
<accession>A0ABS2GKU0</accession>
<evidence type="ECO:0000313" key="19">
    <source>
        <dbReference type="Proteomes" id="UP000724149"/>
    </source>
</evidence>
<dbReference type="RefSeq" id="WP_204719295.1">
    <property type="nucleotide sequence ID" value="NZ_JACSNR010000001.1"/>
</dbReference>
<dbReference type="PANTHER" id="PTHR11070">
    <property type="entry name" value="UVRD / RECB / PCRA DNA HELICASE FAMILY MEMBER"/>
    <property type="match status" value="1"/>
</dbReference>
<evidence type="ECO:0000256" key="12">
    <source>
        <dbReference type="ARBA" id="ARBA00034808"/>
    </source>
</evidence>
<keyword evidence="19" id="KW-1185">Reference proteome</keyword>
<evidence type="ECO:0000259" key="16">
    <source>
        <dbReference type="PROSITE" id="PS51198"/>
    </source>
</evidence>
<evidence type="ECO:0000256" key="4">
    <source>
        <dbReference type="ARBA" id="ARBA00022801"/>
    </source>
</evidence>
<keyword evidence="2 14" id="KW-0547">Nucleotide-binding</keyword>
<evidence type="ECO:0000256" key="13">
    <source>
        <dbReference type="ARBA" id="ARBA00048988"/>
    </source>
</evidence>
<keyword evidence="8" id="KW-0238">DNA-binding</keyword>
<dbReference type="Gene3D" id="3.90.320.10">
    <property type="match status" value="1"/>
</dbReference>
<keyword evidence="6" id="KW-0269">Exonuclease</keyword>
<keyword evidence="3" id="KW-0227">DNA damage</keyword>
<keyword evidence="5 14" id="KW-0347">Helicase</keyword>
<gene>
    <name evidence="18" type="primary">addA</name>
    <name evidence="18" type="ORF">H9X81_01265</name>
</gene>
<dbReference type="InterPro" id="IPR011335">
    <property type="entry name" value="Restrct_endonuc-II-like"/>
</dbReference>
<evidence type="ECO:0000256" key="15">
    <source>
        <dbReference type="SAM" id="Coils"/>
    </source>
</evidence>
<evidence type="ECO:0000259" key="17">
    <source>
        <dbReference type="PROSITE" id="PS51217"/>
    </source>
</evidence>
<dbReference type="PROSITE" id="PS51198">
    <property type="entry name" value="UVRD_HELICASE_ATP_BIND"/>
    <property type="match status" value="1"/>
</dbReference>
<evidence type="ECO:0000256" key="11">
    <source>
        <dbReference type="ARBA" id="ARBA00034617"/>
    </source>
</evidence>
<evidence type="ECO:0000256" key="6">
    <source>
        <dbReference type="ARBA" id="ARBA00022839"/>
    </source>
</evidence>
<dbReference type="InterPro" id="IPR014016">
    <property type="entry name" value="UvrD-like_ATP-bd"/>
</dbReference>
<feature type="binding site" evidence="14">
    <location>
        <begin position="25"/>
        <end position="32"/>
    </location>
    <ligand>
        <name>ATP</name>
        <dbReference type="ChEBI" id="CHEBI:30616"/>
    </ligand>
</feature>
<protein>
    <recommendedName>
        <fullName evidence="12">DNA 3'-5' helicase</fullName>
        <ecNumber evidence="12">5.6.2.4</ecNumber>
    </recommendedName>
</protein>
<feature type="domain" description="UvrD-like helicase ATP-binding" evidence="16">
    <location>
        <begin position="4"/>
        <end position="474"/>
    </location>
</feature>
<comment type="caution">
    <text evidence="18">The sequence shown here is derived from an EMBL/GenBank/DDBJ whole genome shotgun (WGS) entry which is preliminary data.</text>
</comment>
<evidence type="ECO:0000256" key="14">
    <source>
        <dbReference type="PROSITE-ProRule" id="PRU00560"/>
    </source>
</evidence>
<reference evidence="18 19" key="1">
    <citation type="journal article" date="2021" name="Sci. Rep.">
        <title>The distribution of antibiotic resistance genes in chicken gut microbiota commensals.</title>
        <authorList>
            <person name="Juricova H."/>
            <person name="Matiasovicova J."/>
            <person name="Kubasova T."/>
            <person name="Cejkova D."/>
            <person name="Rychlik I."/>
        </authorList>
    </citation>
    <scope>NUCLEOTIDE SEQUENCE [LARGE SCALE GENOMIC DNA]</scope>
    <source>
        <strain evidence="18 19">An564</strain>
    </source>
</reference>
<sequence>MADVTWTEEQLAAITARNPGILVSAGAGSGKTAVLTERVVQRIFDPVDPVDADRMLIVTFTRAAAEEMRERIAVKLRAVQREHPEDSSVARQLILLEKADISTVHAFCQRVVKENFQLLDIQSGFRIADEKELEVWRTEAAGEILEEEYAAGEESFLSLVELLSEERSDRRVTDTLLRLYDFVRAHPFYEAWLEQALERYRSEAPIGETDWGKLLIADALSGARQALEAMEEARDLLDGDEKIQKAYGSYVATLYAAAKGILDCLTAGDWDGAYQAAQHIDGRFSALRGYEDEWKKARVTALRDQAKELLEDLRDEVFLCTEEQFQSDRRALLPMVEKLFAMASELDRRYAERKRAKNALDFSDLEHLAIRLLIERSPEGEEHPTRLAEELSRQFRQVFVDEYQDTNAVQDRIFRAVSDNGRNLFMVGDVKQSIYRFRQADPAIFLEKKEQFAPWPVEADQPAAISLNKNFRSRQEVTEGINFLFEQTMSRTVGEMDYRDGEQLQAGAVYPPAEGCGCEVHLVQKQKGEDSAREQEAEYIAGLIEEMIHSGYQVSDHGVMRPVRPADICILLRSVKDKAGVYLQALEKRGISGIGESGGGYLYSREISAVLSLLRAVDNPLLDIDLAAAMLSPLAAFTPDELAEIRLKGRDRSLYACLVLHAQENAKSADFLRLVQHLRARSAGIPVSRLITELYDLTGFESVARAMENGRQRLQNLRLLPEYAAGYEERGYSGLSAFLRLIDRLVESGADLDKGTVVSAGENTVTVMSIHKSKGLEFPVVILADCGKTFNRQDLSAPALLHGKLGFACRLRDQQRRLEYDTLPLAALRRKLGAELCSEELRMLYVALTRARERLILVGTVSTTQDKFCAKEVTDLEDGRLPAAAVRGGSTYLDWIVMALLHHPDGTALRELADCEEEFPASCPGHFRIFTGLEAECRTAEAAPEEELPPPDPALTEELRQEMDWQYPWQDATELSSKFAISHLAEEVGEVEKPRFAARPAYLYKQGLTPAEKGSAMHTYMQFCSYPAAARDADAELERLMEDRFLTEEQGAAIETDRIRTFFESPLYQRIAGARQVWREYRFLAVIGEEELAGLADAGLGENRTTVQGVADCIFEEEDGIVIVDYKTDRVFSEEALRERYRVQLGLYGRLIGRALGRPVKECLLYSFALGRTIEVPF</sequence>
<dbReference type="Gene3D" id="3.40.50.300">
    <property type="entry name" value="P-loop containing nucleotide triphosphate hydrolases"/>
    <property type="match status" value="4"/>
</dbReference>
<dbReference type="InterPro" id="IPR000212">
    <property type="entry name" value="DNA_helicase_UvrD/REP"/>
</dbReference>
<comment type="catalytic activity">
    <reaction evidence="13">
        <text>ATP + H2O = ADP + phosphate + H(+)</text>
        <dbReference type="Rhea" id="RHEA:13065"/>
        <dbReference type="ChEBI" id="CHEBI:15377"/>
        <dbReference type="ChEBI" id="CHEBI:15378"/>
        <dbReference type="ChEBI" id="CHEBI:30616"/>
        <dbReference type="ChEBI" id="CHEBI:43474"/>
        <dbReference type="ChEBI" id="CHEBI:456216"/>
        <dbReference type="EC" id="5.6.2.4"/>
    </reaction>
</comment>